<comment type="similarity">
    <text evidence="12">Belongs to the G-protein coupled receptor 1 family.</text>
</comment>
<gene>
    <name evidence="15" type="ORF">GRJ2_001850000</name>
</gene>
<dbReference type="InterPro" id="IPR017452">
    <property type="entry name" value="GPCR_Rhodpsn_7TM"/>
</dbReference>
<evidence type="ECO:0000256" key="4">
    <source>
        <dbReference type="ARBA" id="ARBA00022692"/>
    </source>
</evidence>
<evidence type="ECO:0000256" key="2">
    <source>
        <dbReference type="ARBA" id="ARBA00022475"/>
    </source>
</evidence>
<keyword evidence="2 13" id="KW-1003">Cell membrane</keyword>
<evidence type="ECO:0000256" key="10">
    <source>
        <dbReference type="ARBA" id="ARBA00023180"/>
    </source>
</evidence>
<evidence type="ECO:0000256" key="12">
    <source>
        <dbReference type="RuleBase" id="RU000688"/>
    </source>
</evidence>
<dbReference type="PANTHER" id="PTHR26452">
    <property type="entry name" value="OLFACTORY RECEPTOR"/>
    <property type="match status" value="1"/>
</dbReference>
<dbReference type="PROSITE" id="PS50262">
    <property type="entry name" value="G_PROTEIN_RECEP_F1_2"/>
    <property type="match status" value="1"/>
</dbReference>
<organism evidence="15 16">
    <name type="scientific">Grus japonensis</name>
    <name type="common">Japanese crane</name>
    <name type="synonym">Red-crowned crane</name>
    <dbReference type="NCBI Taxonomy" id="30415"/>
    <lineage>
        <taxon>Eukaryota</taxon>
        <taxon>Metazoa</taxon>
        <taxon>Chordata</taxon>
        <taxon>Craniata</taxon>
        <taxon>Vertebrata</taxon>
        <taxon>Euteleostomi</taxon>
        <taxon>Archelosauria</taxon>
        <taxon>Archosauria</taxon>
        <taxon>Dinosauria</taxon>
        <taxon>Saurischia</taxon>
        <taxon>Theropoda</taxon>
        <taxon>Coelurosauria</taxon>
        <taxon>Aves</taxon>
        <taxon>Neognathae</taxon>
        <taxon>Neoaves</taxon>
        <taxon>Gruiformes</taxon>
        <taxon>Gruidae</taxon>
        <taxon>Grus</taxon>
    </lineage>
</organism>
<name>A0ABC9X8V6_GRUJA</name>
<reference evidence="15 16" key="1">
    <citation type="submission" date="2024-06" db="EMBL/GenBank/DDBJ databases">
        <title>The draft genome of Grus japonensis, version 3.</title>
        <authorList>
            <person name="Nabeshima K."/>
            <person name="Suzuki S."/>
            <person name="Onuma M."/>
        </authorList>
    </citation>
    <scope>NUCLEOTIDE SEQUENCE [LARGE SCALE GENOMIC DNA]</scope>
    <source>
        <strain evidence="15 16">451A</strain>
    </source>
</reference>
<keyword evidence="10" id="KW-0325">Glycoprotein</keyword>
<evidence type="ECO:0000256" key="6">
    <source>
        <dbReference type="ARBA" id="ARBA00022989"/>
    </source>
</evidence>
<evidence type="ECO:0000259" key="14">
    <source>
        <dbReference type="PROSITE" id="PS50262"/>
    </source>
</evidence>
<dbReference type="PRINTS" id="PR00245">
    <property type="entry name" value="OLFACTORYR"/>
</dbReference>
<feature type="domain" description="G-protein coupled receptors family 1 profile" evidence="14">
    <location>
        <begin position="44"/>
        <end position="293"/>
    </location>
</feature>
<dbReference type="GO" id="GO:0005886">
    <property type="term" value="C:plasma membrane"/>
    <property type="evidence" value="ECO:0007669"/>
    <property type="project" value="UniProtKB-SubCell"/>
</dbReference>
<feature type="transmembrane region" description="Helical" evidence="13">
    <location>
        <begin position="241"/>
        <end position="264"/>
    </location>
</feature>
<dbReference type="PROSITE" id="PS00237">
    <property type="entry name" value="G_PROTEIN_RECEP_F1_1"/>
    <property type="match status" value="1"/>
</dbReference>
<keyword evidence="5 13" id="KW-0552">Olfaction</keyword>
<evidence type="ECO:0000313" key="16">
    <source>
        <dbReference type="Proteomes" id="UP001623348"/>
    </source>
</evidence>
<evidence type="ECO:0000256" key="13">
    <source>
        <dbReference type="RuleBase" id="RU363047"/>
    </source>
</evidence>
<dbReference type="FunFam" id="1.20.1070.10:FF:000010">
    <property type="entry name" value="Olfactory receptor"/>
    <property type="match status" value="1"/>
</dbReference>
<keyword evidence="4 12" id="KW-0812">Transmembrane</keyword>
<feature type="transmembrane region" description="Helical" evidence="13">
    <location>
        <begin position="61"/>
        <end position="81"/>
    </location>
</feature>
<feature type="transmembrane region" description="Helical" evidence="13">
    <location>
        <begin position="101"/>
        <end position="121"/>
    </location>
</feature>
<dbReference type="InterPro" id="IPR050516">
    <property type="entry name" value="Olfactory_GPCR"/>
</dbReference>
<dbReference type="EMBL" id="BAAFJT010000010">
    <property type="protein sequence ID" value="GAB0193847.1"/>
    <property type="molecule type" value="Genomic_DNA"/>
</dbReference>
<keyword evidence="9 12" id="KW-0675">Receptor</keyword>
<dbReference type="InterPro" id="IPR000725">
    <property type="entry name" value="Olfact_rcpt"/>
</dbReference>
<feature type="transmembrane region" description="Helical" evidence="13">
    <location>
        <begin position="30"/>
        <end position="54"/>
    </location>
</feature>
<keyword evidence="16" id="KW-1185">Reference proteome</keyword>
<evidence type="ECO:0000256" key="7">
    <source>
        <dbReference type="ARBA" id="ARBA00023040"/>
    </source>
</evidence>
<keyword evidence="11 12" id="KW-0807">Transducer</keyword>
<protein>
    <recommendedName>
        <fullName evidence="13">Olfactory receptor</fullName>
    </recommendedName>
</protein>
<dbReference type="Pfam" id="PF13853">
    <property type="entry name" value="7tm_4"/>
    <property type="match status" value="1"/>
</dbReference>
<evidence type="ECO:0000256" key="9">
    <source>
        <dbReference type="ARBA" id="ARBA00023170"/>
    </source>
</evidence>
<feature type="transmembrane region" description="Helical" evidence="13">
    <location>
        <begin position="276"/>
        <end position="295"/>
    </location>
</feature>
<comment type="subcellular location">
    <subcellularLocation>
        <location evidence="1 13">Cell membrane</location>
        <topology evidence="1 13">Multi-pass membrane protein</topology>
    </subcellularLocation>
</comment>
<evidence type="ECO:0000313" key="15">
    <source>
        <dbReference type="EMBL" id="GAB0193847.1"/>
    </source>
</evidence>
<accession>A0ABC9X8V6</accession>
<dbReference type="GO" id="GO:0004930">
    <property type="term" value="F:G protein-coupled receptor activity"/>
    <property type="evidence" value="ECO:0007669"/>
    <property type="project" value="UniProtKB-KW"/>
</dbReference>
<sequence>MEKEEWDNRTSPVEFLLLGLSNVPKPQVPLFLLSLMIYMVTMFSNMFIVVLVVVDWHLHTPMYVFLGNFSIVEICYTSTILPRLLVSFLTEDITISAQGCMTQFFFFGCFAGTECYLLATMSYDRYLAICQPLLYASLMNWTLCLQLVAGSWLAGLLMSTIVTGLFSKLQFCGPNAIDHFFCDFAPLLELACSDTTVLSLVTFIICFLDVVFPFILTLVFYICIIVVILRIPTSMGRQKAFSTCSSHLIVVTVFYGTLIVVYMIPRTASLRQLNKVLSFFYTILTPIVNPLLYSLRNREVKGAFENALRKTVACIESSYWL</sequence>
<keyword evidence="3 13" id="KW-0716">Sensory transduction</keyword>
<proteinExistence type="inferred from homology"/>
<keyword evidence="8 13" id="KW-0472">Membrane</keyword>
<dbReference type="Gene3D" id="1.20.1070.10">
    <property type="entry name" value="Rhodopsin 7-helix transmembrane proteins"/>
    <property type="match status" value="1"/>
</dbReference>
<comment type="caution">
    <text evidence="15">The sequence shown here is derived from an EMBL/GenBank/DDBJ whole genome shotgun (WGS) entry which is preliminary data.</text>
</comment>
<feature type="transmembrane region" description="Helical" evidence="13">
    <location>
        <begin position="133"/>
        <end position="158"/>
    </location>
</feature>
<evidence type="ECO:0000256" key="11">
    <source>
        <dbReference type="ARBA" id="ARBA00023224"/>
    </source>
</evidence>
<dbReference type="CDD" id="cd15911">
    <property type="entry name" value="7tmA_OR11A-like"/>
    <property type="match status" value="1"/>
</dbReference>
<dbReference type="InterPro" id="IPR000276">
    <property type="entry name" value="GPCR_Rhodpsn"/>
</dbReference>
<evidence type="ECO:0000256" key="3">
    <source>
        <dbReference type="ARBA" id="ARBA00022606"/>
    </source>
</evidence>
<dbReference type="SUPFAM" id="SSF81321">
    <property type="entry name" value="Family A G protein-coupled receptor-like"/>
    <property type="match status" value="1"/>
</dbReference>
<evidence type="ECO:0000256" key="5">
    <source>
        <dbReference type="ARBA" id="ARBA00022725"/>
    </source>
</evidence>
<evidence type="ECO:0000256" key="1">
    <source>
        <dbReference type="ARBA" id="ARBA00004651"/>
    </source>
</evidence>
<keyword evidence="7 12" id="KW-0297">G-protein coupled receptor</keyword>
<dbReference type="GO" id="GO:0007608">
    <property type="term" value="P:sensory perception of smell"/>
    <property type="evidence" value="ECO:0007669"/>
    <property type="project" value="UniProtKB-KW"/>
</dbReference>
<keyword evidence="6 13" id="KW-1133">Transmembrane helix</keyword>
<dbReference type="AlphaFoldDB" id="A0ABC9X8V6"/>
<dbReference type="PRINTS" id="PR00237">
    <property type="entry name" value="GPCRRHODOPSN"/>
</dbReference>
<feature type="transmembrane region" description="Helical" evidence="13">
    <location>
        <begin position="197"/>
        <end position="229"/>
    </location>
</feature>
<dbReference type="Proteomes" id="UP001623348">
    <property type="component" value="Unassembled WGS sequence"/>
</dbReference>
<evidence type="ECO:0000256" key="8">
    <source>
        <dbReference type="ARBA" id="ARBA00023136"/>
    </source>
</evidence>